<comment type="similarity">
    <text evidence="1 5">Belongs to the glycosyl hydrolase 43 family.</text>
</comment>
<dbReference type="OrthoDB" id="177947at2"/>
<accession>A0A4P6JJ27</accession>
<keyword evidence="2" id="KW-0732">Signal</keyword>
<evidence type="ECO:0000256" key="3">
    <source>
        <dbReference type="ARBA" id="ARBA00022801"/>
    </source>
</evidence>
<dbReference type="AlphaFoldDB" id="A0A4P6JJ27"/>
<dbReference type="PANTHER" id="PTHR43817">
    <property type="entry name" value="GLYCOSYL HYDROLASE"/>
    <property type="match status" value="1"/>
</dbReference>
<keyword evidence="3 5" id="KW-0378">Hydrolase</keyword>
<evidence type="ECO:0000256" key="2">
    <source>
        <dbReference type="ARBA" id="ARBA00022729"/>
    </source>
</evidence>
<evidence type="ECO:0008006" key="8">
    <source>
        <dbReference type="Google" id="ProtNLM"/>
    </source>
</evidence>
<evidence type="ECO:0000313" key="6">
    <source>
        <dbReference type="EMBL" id="QBD75107.1"/>
    </source>
</evidence>
<dbReference type="SUPFAM" id="SSF75005">
    <property type="entry name" value="Arabinanase/levansucrase/invertase"/>
    <property type="match status" value="1"/>
</dbReference>
<keyword evidence="4 5" id="KW-0326">Glycosidase</keyword>
<dbReference type="CDD" id="cd18820">
    <property type="entry name" value="GH43_LbAraf43-like"/>
    <property type="match status" value="1"/>
</dbReference>
<dbReference type="Gene3D" id="2.115.10.20">
    <property type="entry name" value="Glycosyl hydrolase domain, family 43"/>
    <property type="match status" value="1"/>
</dbReference>
<evidence type="ECO:0000313" key="7">
    <source>
        <dbReference type="Proteomes" id="UP000290365"/>
    </source>
</evidence>
<dbReference type="Pfam" id="PF04616">
    <property type="entry name" value="Glyco_hydro_43"/>
    <property type="match status" value="1"/>
</dbReference>
<organism evidence="6 7">
    <name type="scientific">Ktedonosporobacter rubrisoli</name>
    <dbReference type="NCBI Taxonomy" id="2509675"/>
    <lineage>
        <taxon>Bacteria</taxon>
        <taxon>Bacillati</taxon>
        <taxon>Chloroflexota</taxon>
        <taxon>Ktedonobacteria</taxon>
        <taxon>Ktedonobacterales</taxon>
        <taxon>Ktedonosporobacteraceae</taxon>
        <taxon>Ktedonosporobacter</taxon>
    </lineage>
</organism>
<dbReference type="GO" id="GO:0004553">
    <property type="term" value="F:hydrolase activity, hydrolyzing O-glycosyl compounds"/>
    <property type="evidence" value="ECO:0007669"/>
    <property type="project" value="InterPro"/>
</dbReference>
<sequence length="352" mass="38874">MTTTRRRFMHKGVLTLFIWTLGIPEIACTSSFAPMSKPAQLHNPLAPIADPFAVYYNGSYYLTGTRTGNSLEIWHSAHLEQIGQTSQTIWTPAPGEPAFQVWSPSLFLLDYRGSRHWFVYFTAAAQDKNELHRIYVLQSSGSDPLGPYTYKGQLTGTDETTAIDASLLQMNGKLYLMYVLEKGTNAIYIAPMSDPLTVSTAPQLLVEPDQPWERGANSGQSSYPVAEGPEALYHNGKTFIVYSGSDTGNFNYCLGMLIYKGGDVLDRNSWLKKGPVFQYSSEAGVYGPGRATFVPSPDGKQSWMIYHAKTSADFQYTGRQARAQPFSWNEDGTPNFGTPVSIKTPIAPPSGE</sequence>
<gene>
    <name evidence="6" type="ORF">EPA93_03490</name>
</gene>
<dbReference type="Proteomes" id="UP000290365">
    <property type="component" value="Chromosome"/>
</dbReference>
<dbReference type="PANTHER" id="PTHR43817:SF1">
    <property type="entry name" value="HYDROLASE, FAMILY 43, PUTATIVE (AFU_ORTHOLOGUE AFUA_3G01660)-RELATED"/>
    <property type="match status" value="1"/>
</dbReference>
<name>A0A4P6JJ27_KTERU</name>
<dbReference type="KEGG" id="kbs:EPA93_03490"/>
<evidence type="ECO:0000256" key="5">
    <source>
        <dbReference type="RuleBase" id="RU361187"/>
    </source>
</evidence>
<protein>
    <recommendedName>
        <fullName evidence="8">Alpha-N-arabinofuranosidase</fullName>
    </recommendedName>
</protein>
<dbReference type="EMBL" id="CP035758">
    <property type="protein sequence ID" value="QBD75107.1"/>
    <property type="molecule type" value="Genomic_DNA"/>
</dbReference>
<dbReference type="GO" id="GO:0005975">
    <property type="term" value="P:carbohydrate metabolic process"/>
    <property type="evidence" value="ECO:0007669"/>
    <property type="project" value="InterPro"/>
</dbReference>
<dbReference type="InterPro" id="IPR023296">
    <property type="entry name" value="Glyco_hydro_beta-prop_sf"/>
</dbReference>
<dbReference type="RefSeq" id="WP_129885706.1">
    <property type="nucleotide sequence ID" value="NZ_CP035758.1"/>
</dbReference>
<evidence type="ECO:0000256" key="4">
    <source>
        <dbReference type="ARBA" id="ARBA00023295"/>
    </source>
</evidence>
<proteinExistence type="inferred from homology"/>
<dbReference type="InterPro" id="IPR006710">
    <property type="entry name" value="Glyco_hydro_43"/>
</dbReference>
<reference evidence="6 7" key="1">
    <citation type="submission" date="2019-01" db="EMBL/GenBank/DDBJ databases">
        <title>Ktedonosporobacter rubrisoli SCAWS-G2.</title>
        <authorList>
            <person name="Huang Y."/>
            <person name="Yan B."/>
        </authorList>
    </citation>
    <scope>NUCLEOTIDE SEQUENCE [LARGE SCALE GENOMIC DNA]</scope>
    <source>
        <strain evidence="6 7">SCAWS-G2</strain>
    </source>
</reference>
<evidence type="ECO:0000256" key="1">
    <source>
        <dbReference type="ARBA" id="ARBA00009865"/>
    </source>
</evidence>
<keyword evidence="7" id="KW-1185">Reference proteome</keyword>